<feature type="transmembrane region" description="Helical" evidence="12">
    <location>
        <begin position="254"/>
        <end position="272"/>
    </location>
</feature>
<sequence>MKKWIRKLTRLELVLIYFVIIAGSVVRMTGSGMGCPDWPKCFGHLIPPTERDQIEWHPNQEFVKGQIIIVDESLQVAREDFTSASSFSPEHWEKYTKHDYAIFNPFHTWTEYINRLFGALSGIPMLILVFITALYIRKDWRYFALSFMGLFMLGFEAWLGKLVVDGNLIPGSITIHMMGALLIVALLLVQLAMSNRENLPKMSFTPLFKNLFFLSIILTLIQIVIGTQVREQVDHLNEAGIARGSWIENLDWQFYVHRSFSIIVLVLNYWLWKFNKKHQLGFKELNAVMILIGLEVLLGIILNYADVPKFAQPSHLLLGTILLAFQLYAIIRFALAEKSRTILVD</sequence>
<feature type="transmembrane region" description="Helical" evidence="12">
    <location>
        <begin position="116"/>
        <end position="136"/>
    </location>
</feature>
<feature type="transmembrane region" description="Helical" evidence="12">
    <location>
        <begin position="12"/>
        <end position="30"/>
    </location>
</feature>
<dbReference type="InterPro" id="IPR050450">
    <property type="entry name" value="COX15/CtaA_HemeA_synthase"/>
</dbReference>
<protein>
    <submittedName>
        <fullName evidence="13">Uncharacterized protein required for cytochrome oxidase assembly</fullName>
    </submittedName>
</protein>
<dbReference type="InterPro" id="IPR003780">
    <property type="entry name" value="COX15/CtaA_fam"/>
</dbReference>
<gene>
    <name evidence="13" type="ordered locus">Oweho_3006</name>
</gene>
<dbReference type="EMBL" id="CP003156">
    <property type="protein sequence ID" value="AEV33961.1"/>
    <property type="molecule type" value="Genomic_DNA"/>
</dbReference>
<evidence type="ECO:0000256" key="3">
    <source>
        <dbReference type="ARBA" id="ARBA00022692"/>
    </source>
</evidence>
<proteinExistence type="predicted"/>
<dbReference type="GO" id="GO:0016491">
    <property type="term" value="F:oxidoreductase activity"/>
    <property type="evidence" value="ECO:0007669"/>
    <property type="project" value="UniProtKB-KW"/>
</dbReference>
<dbReference type="KEGG" id="oho:Oweho_3006"/>
<dbReference type="AlphaFoldDB" id="G8R211"/>
<dbReference type="STRING" id="926562.Oweho_3006"/>
<evidence type="ECO:0000256" key="4">
    <source>
        <dbReference type="ARBA" id="ARBA00022723"/>
    </source>
</evidence>
<dbReference type="RefSeq" id="WP_014203308.1">
    <property type="nucleotide sequence ID" value="NC_016599.1"/>
</dbReference>
<evidence type="ECO:0000256" key="12">
    <source>
        <dbReference type="SAM" id="Phobius"/>
    </source>
</evidence>
<dbReference type="Pfam" id="PF02628">
    <property type="entry name" value="COX15-CtaA"/>
    <property type="match status" value="2"/>
</dbReference>
<keyword evidence="9 12" id="KW-0472">Membrane</keyword>
<dbReference type="GO" id="GO:0046872">
    <property type="term" value="F:metal ion binding"/>
    <property type="evidence" value="ECO:0007669"/>
    <property type="project" value="UniProtKB-KW"/>
</dbReference>
<keyword evidence="10" id="KW-1015">Disulfide bond</keyword>
<evidence type="ECO:0000256" key="1">
    <source>
        <dbReference type="ARBA" id="ARBA00004141"/>
    </source>
</evidence>
<comment type="pathway">
    <text evidence="11">Porphyrin-containing compound metabolism.</text>
</comment>
<dbReference type="GO" id="GO:0016020">
    <property type="term" value="C:membrane"/>
    <property type="evidence" value="ECO:0007669"/>
    <property type="project" value="UniProtKB-SubCell"/>
</dbReference>
<dbReference type="PANTHER" id="PTHR35457">
    <property type="entry name" value="HEME A SYNTHASE"/>
    <property type="match status" value="1"/>
</dbReference>
<evidence type="ECO:0000256" key="5">
    <source>
        <dbReference type="ARBA" id="ARBA00022989"/>
    </source>
</evidence>
<organism evidence="13 14">
    <name type="scientific">Owenweeksia hongkongensis (strain DSM 17368 / CIP 108786 / JCM 12287 / NRRL B-23963 / UST20020801)</name>
    <dbReference type="NCBI Taxonomy" id="926562"/>
    <lineage>
        <taxon>Bacteria</taxon>
        <taxon>Pseudomonadati</taxon>
        <taxon>Bacteroidota</taxon>
        <taxon>Flavobacteriia</taxon>
        <taxon>Flavobacteriales</taxon>
        <taxon>Owenweeksiaceae</taxon>
        <taxon>Owenweeksia</taxon>
    </lineage>
</organism>
<keyword evidence="4" id="KW-0479">Metal-binding</keyword>
<evidence type="ECO:0000313" key="14">
    <source>
        <dbReference type="Proteomes" id="UP000005631"/>
    </source>
</evidence>
<keyword evidence="14" id="KW-1185">Reference proteome</keyword>
<evidence type="ECO:0000256" key="11">
    <source>
        <dbReference type="ARBA" id="ARBA00023444"/>
    </source>
</evidence>
<keyword evidence="8" id="KW-0350">Heme biosynthesis</keyword>
<feature type="transmembrane region" description="Helical" evidence="12">
    <location>
        <begin position="169"/>
        <end position="189"/>
    </location>
</feature>
<keyword evidence="7" id="KW-0408">Iron</keyword>
<dbReference type="PATRIC" id="fig|926562.3.peg.3024"/>
<evidence type="ECO:0000313" key="13">
    <source>
        <dbReference type="EMBL" id="AEV33961.1"/>
    </source>
</evidence>
<feature type="transmembrane region" description="Helical" evidence="12">
    <location>
        <begin position="316"/>
        <end position="335"/>
    </location>
</feature>
<keyword evidence="5 12" id="KW-1133">Transmembrane helix</keyword>
<feature type="transmembrane region" description="Helical" evidence="12">
    <location>
        <begin position="284"/>
        <end position="304"/>
    </location>
</feature>
<accession>G8R211</accession>
<evidence type="ECO:0000256" key="6">
    <source>
        <dbReference type="ARBA" id="ARBA00023002"/>
    </source>
</evidence>
<keyword evidence="3 12" id="KW-0812">Transmembrane</keyword>
<evidence type="ECO:0000256" key="7">
    <source>
        <dbReference type="ARBA" id="ARBA00023004"/>
    </source>
</evidence>
<feature type="transmembrane region" description="Helical" evidence="12">
    <location>
        <begin position="210"/>
        <end position="229"/>
    </location>
</feature>
<evidence type="ECO:0000256" key="2">
    <source>
        <dbReference type="ARBA" id="ARBA00022475"/>
    </source>
</evidence>
<dbReference type="eggNOG" id="COG1612">
    <property type="taxonomic scope" value="Bacteria"/>
</dbReference>
<reference evidence="13 14" key="1">
    <citation type="journal article" date="2012" name="Stand. Genomic Sci.">
        <title>Genome sequence of the orange-pigmented seawater bacterium Owenweeksia hongkongensis type strain (UST20020801(T)).</title>
        <authorList>
            <person name="Riedel T."/>
            <person name="Held B."/>
            <person name="Nolan M."/>
            <person name="Lucas S."/>
            <person name="Lapidus A."/>
            <person name="Tice H."/>
            <person name="Del Rio T.G."/>
            <person name="Cheng J.F."/>
            <person name="Han C."/>
            <person name="Tapia R."/>
            <person name="Goodwin L.A."/>
            <person name="Pitluck S."/>
            <person name="Liolios K."/>
            <person name="Mavromatis K."/>
            <person name="Pagani I."/>
            <person name="Ivanova N."/>
            <person name="Mikhailova N."/>
            <person name="Pati A."/>
            <person name="Chen A."/>
            <person name="Palaniappan K."/>
            <person name="Rohde M."/>
            <person name="Tindall B.J."/>
            <person name="Detter J.C."/>
            <person name="Goker M."/>
            <person name="Woyke T."/>
            <person name="Bristow J."/>
            <person name="Eisen J.A."/>
            <person name="Markowitz V."/>
            <person name="Hugenholtz P."/>
            <person name="Klenk H.P."/>
            <person name="Kyrpides N.C."/>
        </authorList>
    </citation>
    <scope>NUCLEOTIDE SEQUENCE</scope>
    <source>
        <strain evidence="14">DSM 17368 / JCM 12287 / NRRL B-23963</strain>
    </source>
</reference>
<dbReference type="HOGENOM" id="CLU_041525_1_0_10"/>
<dbReference type="GO" id="GO:0006784">
    <property type="term" value="P:heme A biosynthetic process"/>
    <property type="evidence" value="ECO:0007669"/>
    <property type="project" value="InterPro"/>
</dbReference>
<evidence type="ECO:0000256" key="10">
    <source>
        <dbReference type="ARBA" id="ARBA00023157"/>
    </source>
</evidence>
<keyword evidence="2" id="KW-1003">Cell membrane</keyword>
<dbReference type="Proteomes" id="UP000005631">
    <property type="component" value="Chromosome"/>
</dbReference>
<comment type="subcellular location">
    <subcellularLocation>
        <location evidence="1">Membrane</location>
        <topology evidence="1">Multi-pass membrane protein</topology>
    </subcellularLocation>
</comment>
<evidence type="ECO:0000256" key="8">
    <source>
        <dbReference type="ARBA" id="ARBA00023133"/>
    </source>
</evidence>
<dbReference type="PANTHER" id="PTHR35457:SF1">
    <property type="entry name" value="HEME A SYNTHASE"/>
    <property type="match status" value="1"/>
</dbReference>
<keyword evidence="6" id="KW-0560">Oxidoreductase</keyword>
<name>G8R211_OWEHD</name>
<evidence type="ECO:0000256" key="9">
    <source>
        <dbReference type="ARBA" id="ARBA00023136"/>
    </source>
</evidence>
<dbReference type="OrthoDB" id="1447144at2"/>
<feature type="transmembrane region" description="Helical" evidence="12">
    <location>
        <begin position="143"/>
        <end position="163"/>
    </location>
</feature>